<gene>
    <name evidence="2" type="ORF">CYMTET_28441</name>
</gene>
<protein>
    <submittedName>
        <fullName evidence="2">Uncharacterized protein</fullName>
    </submittedName>
</protein>
<reference evidence="2 3" key="1">
    <citation type="journal article" date="2015" name="Genome Biol. Evol.">
        <title>Comparative Genomics of a Bacterivorous Green Alga Reveals Evolutionary Causalities and Consequences of Phago-Mixotrophic Mode of Nutrition.</title>
        <authorList>
            <person name="Burns J.A."/>
            <person name="Paasch A."/>
            <person name="Narechania A."/>
            <person name="Kim E."/>
        </authorList>
    </citation>
    <scope>NUCLEOTIDE SEQUENCE [LARGE SCALE GENOMIC DNA]</scope>
    <source>
        <strain evidence="2 3">PLY_AMNH</strain>
    </source>
</reference>
<evidence type="ECO:0000313" key="3">
    <source>
        <dbReference type="Proteomes" id="UP001190700"/>
    </source>
</evidence>
<feature type="region of interest" description="Disordered" evidence="1">
    <location>
        <begin position="20"/>
        <end position="56"/>
    </location>
</feature>
<dbReference type="Proteomes" id="UP001190700">
    <property type="component" value="Unassembled WGS sequence"/>
</dbReference>
<evidence type="ECO:0000313" key="2">
    <source>
        <dbReference type="EMBL" id="KAK3262716.1"/>
    </source>
</evidence>
<feature type="compositionally biased region" description="Pro residues" evidence="1">
    <location>
        <begin position="26"/>
        <end position="36"/>
    </location>
</feature>
<dbReference type="EMBL" id="LGRX02015995">
    <property type="protein sequence ID" value="KAK3262716.1"/>
    <property type="molecule type" value="Genomic_DNA"/>
</dbReference>
<sequence length="92" mass="9660">MDSDGICAYVCAQAFAPGRAPALAPAAPPKPPPLSAWPPSAAPSRPLDGVDRGQQQSALSITQYDDGDFIDWPAFRENPWIPSPNPSANSSN</sequence>
<evidence type="ECO:0000256" key="1">
    <source>
        <dbReference type="SAM" id="MobiDB-lite"/>
    </source>
</evidence>
<name>A0AAE0FPC7_9CHLO</name>
<dbReference type="AlphaFoldDB" id="A0AAE0FPC7"/>
<feature type="compositionally biased region" description="Low complexity" evidence="1">
    <location>
        <begin position="37"/>
        <end position="47"/>
    </location>
</feature>
<accession>A0AAE0FPC7</accession>
<feature type="region of interest" description="Disordered" evidence="1">
    <location>
        <begin position="73"/>
        <end position="92"/>
    </location>
</feature>
<organism evidence="2 3">
    <name type="scientific">Cymbomonas tetramitiformis</name>
    <dbReference type="NCBI Taxonomy" id="36881"/>
    <lineage>
        <taxon>Eukaryota</taxon>
        <taxon>Viridiplantae</taxon>
        <taxon>Chlorophyta</taxon>
        <taxon>Pyramimonadophyceae</taxon>
        <taxon>Pyramimonadales</taxon>
        <taxon>Pyramimonadaceae</taxon>
        <taxon>Cymbomonas</taxon>
    </lineage>
</organism>
<proteinExistence type="predicted"/>
<comment type="caution">
    <text evidence="2">The sequence shown here is derived from an EMBL/GenBank/DDBJ whole genome shotgun (WGS) entry which is preliminary data.</text>
</comment>
<keyword evidence="3" id="KW-1185">Reference proteome</keyword>